<proteinExistence type="inferred from homology"/>
<reference evidence="7" key="1">
    <citation type="submission" date="2019-12" db="EMBL/GenBank/DDBJ databases">
        <authorList>
            <person name="Awala S.I."/>
            <person name="Rhee S.K."/>
        </authorList>
    </citation>
    <scope>NUCLEOTIDE SEQUENCE [LARGE SCALE GENOMIC DNA]</scope>
    <source>
        <strain evidence="7">IM1</strain>
    </source>
</reference>
<dbReference type="InterPro" id="IPR039255">
    <property type="entry name" value="YceD_bac"/>
</dbReference>
<organism evidence="6 7">
    <name type="scientific">Methylococcus geothermalis</name>
    <dbReference type="NCBI Taxonomy" id="2681310"/>
    <lineage>
        <taxon>Bacteria</taxon>
        <taxon>Pseudomonadati</taxon>
        <taxon>Pseudomonadota</taxon>
        <taxon>Gammaproteobacteria</taxon>
        <taxon>Methylococcales</taxon>
        <taxon>Methylococcaceae</taxon>
        <taxon>Methylococcus</taxon>
    </lineage>
</organism>
<dbReference type="PANTHER" id="PTHR38099:SF1">
    <property type="entry name" value="LARGE RIBOSOMAL RNA SUBUNIT ACCUMULATION PROTEIN YCED"/>
    <property type="match status" value="1"/>
</dbReference>
<evidence type="ECO:0000313" key="6">
    <source>
        <dbReference type="EMBL" id="QJD29762.1"/>
    </source>
</evidence>
<sequence>MLPHLPEFVDPLDFADKRRRLAGEMPLALFDRIQEFLFEKAGNIRVELDFGKDGRGSVVTGRVEADLVLQCQLCLEPLPWAVRSPVSLGVVASLEEADRLSGSYEPLLFDGGAPIRLSDLVQDELVLAIPLIPQHPNCGEAAHGGPRPAVRQRENPFAVLAQLKNNDSKSS</sequence>
<dbReference type="Pfam" id="PF02620">
    <property type="entry name" value="YceD"/>
    <property type="match status" value="1"/>
</dbReference>
<name>A0A858Q784_9GAMM</name>
<evidence type="ECO:0000256" key="1">
    <source>
        <dbReference type="ARBA" id="ARBA00002868"/>
    </source>
</evidence>
<evidence type="ECO:0000256" key="2">
    <source>
        <dbReference type="ARBA" id="ARBA00010740"/>
    </source>
</evidence>
<dbReference type="GO" id="GO:0005829">
    <property type="term" value="C:cytosol"/>
    <property type="evidence" value="ECO:0007669"/>
    <property type="project" value="TreeGrafter"/>
</dbReference>
<gene>
    <name evidence="6" type="ORF">GNH96_07120</name>
</gene>
<dbReference type="Proteomes" id="UP000503004">
    <property type="component" value="Chromosome"/>
</dbReference>
<dbReference type="RefSeq" id="WP_169603046.1">
    <property type="nucleotide sequence ID" value="NZ_CP046565.1"/>
</dbReference>
<dbReference type="EMBL" id="CP046565">
    <property type="protein sequence ID" value="QJD29762.1"/>
    <property type="molecule type" value="Genomic_DNA"/>
</dbReference>
<dbReference type="KEGG" id="metu:GNH96_07120"/>
<evidence type="ECO:0000256" key="4">
    <source>
        <dbReference type="ARBA" id="ARBA00022517"/>
    </source>
</evidence>
<accession>A0A858Q784</accession>
<dbReference type="AlphaFoldDB" id="A0A858Q784"/>
<evidence type="ECO:0000313" key="7">
    <source>
        <dbReference type="Proteomes" id="UP000503004"/>
    </source>
</evidence>
<dbReference type="GO" id="GO:0042254">
    <property type="term" value="P:ribosome biogenesis"/>
    <property type="evidence" value="ECO:0007669"/>
    <property type="project" value="UniProtKB-KW"/>
</dbReference>
<dbReference type="PANTHER" id="PTHR38099">
    <property type="entry name" value="LARGE RIBOSOMAL RNA SUBUNIT ACCUMULATION PROTEIN YCED"/>
    <property type="match status" value="1"/>
</dbReference>
<comment type="similarity">
    <text evidence="2">Belongs to the DUF177 domain family.</text>
</comment>
<evidence type="ECO:0000256" key="3">
    <source>
        <dbReference type="ARBA" id="ARBA00015716"/>
    </source>
</evidence>
<keyword evidence="4" id="KW-0690">Ribosome biogenesis</keyword>
<comment type="function">
    <text evidence="1">Plays a role in synthesis, processing and/or stability of 23S rRNA.</text>
</comment>
<keyword evidence="7" id="KW-1185">Reference proteome</keyword>
<protein>
    <recommendedName>
        <fullName evidence="3">Large ribosomal RNA subunit accumulation protein YceD</fullName>
    </recommendedName>
    <alternativeName>
        <fullName evidence="5">23S rRNA accumulation protein YceD</fullName>
    </alternativeName>
</protein>
<dbReference type="InterPro" id="IPR003772">
    <property type="entry name" value="YceD"/>
</dbReference>
<evidence type="ECO:0000256" key="5">
    <source>
        <dbReference type="ARBA" id="ARBA00031841"/>
    </source>
</evidence>